<keyword evidence="2" id="KW-1185">Reference proteome</keyword>
<dbReference type="InterPro" id="IPR029063">
    <property type="entry name" value="SAM-dependent_MTases_sf"/>
</dbReference>
<dbReference type="PIRSF" id="PIRSF017393">
    <property type="entry name" value="MTase_SAV2177"/>
    <property type="match status" value="1"/>
</dbReference>
<dbReference type="AlphaFoldDB" id="W5WUS7"/>
<protein>
    <recommendedName>
        <fullName evidence="3">S-adenosyl methyltransferase</fullName>
    </recommendedName>
</protein>
<sequence length="282" mass="31220">MVWVREGSEVDRPSWAPVDVDVSRPSSARVYDYYLGGAHNFAVDRAVAEQTLRLMPGLDQVMRLNRAFLRRSVRMLVRSGVTQFLDLGAGIPTAGNVHEVAQAENPTARVLYVDVDPVAVAHSNTMLAGNERAAALQADIRDPKRIFDEAQRGGVLELDRPVAVLMNFVLHFVPDSDDPEGVVAVYRQLMSEGSYLVLSHAGFDSESDPPSGWASAVDLYDREVSVLHFRRSDRVARLFSGFDLLEPGVVRLPLWRPDPDEEVPGDAHRYLGFAGVGRKPCR</sequence>
<reference evidence="1 2" key="1">
    <citation type="journal article" date="2014" name="BMC Genomics">
        <title>Complete genome sequence of producer of the glycopeptide antibiotic Aculeximycin Kutzneria albida DSM 43870T, a representative of minor genus of Pseudonocardiaceae.</title>
        <authorList>
            <person name="Rebets Y."/>
            <person name="Tokovenko B."/>
            <person name="Lushchyk I."/>
            <person name="Ruckert C."/>
            <person name="Zaburannyi N."/>
            <person name="Bechthold A."/>
            <person name="Kalinowski J."/>
            <person name="Luzhetskyy A."/>
        </authorList>
    </citation>
    <scope>NUCLEOTIDE SEQUENCE [LARGE SCALE GENOMIC DNA]</scope>
    <source>
        <strain evidence="1">DSM 43870</strain>
    </source>
</reference>
<evidence type="ECO:0000313" key="2">
    <source>
        <dbReference type="Proteomes" id="UP000019225"/>
    </source>
</evidence>
<gene>
    <name evidence="1" type="ORF">KALB_8553</name>
</gene>
<dbReference type="Pfam" id="PF04672">
    <property type="entry name" value="Methyltransf_19"/>
    <property type="match status" value="1"/>
</dbReference>
<dbReference type="Gene3D" id="3.40.50.150">
    <property type="entry name" value="Vaccinia Virus protein VP39"/>
    <property type="match status" value="1"/>
</dbReference>
<dbReference type="InterPro" id="IPR006764">
    <property type="entry name" value="SAM_dep_MeTrfase_SAV2177_type"/>
</dbReference>
<dbReference type="CDD" id="cd02440">
    <property type="entry name" value="AdoMet_MTases"/>
    <property type="match status" value="1"/>
</dbReference>
<dbReference type="Proteomes" id="UP000019225">
    <property type="component" value="Chromosome"/>
</dbReference>
<evidence type="ECO:0000313" key="1">
    <source>
        <dbReference type="EMBL" id="AHI01910.1"/>
    </source>
</evidence>
<dbReference type="STRING" id="1449976.KALB_8553"/>
<dbReference type="SUPFAM" id="SSF53335">
    <property type="entry name" value="S-adenosyl-L-methionine-dependent methyltransferases"/>
    <property type="match status" value="1"/>
</dbReference>
<dbReference type="EMBL" id="CP007155">
    <property type="protein sequence ID" value="AHI01910.1"/>
    <property type="molecule type" value="Genomic_DNA"/>
</dbReference>
<dbReference type="HOGENOM" id="CLU_067079_1_0_11"/>
<organism evidence="1 2">
    <name type="scientific">Kutzneria albida DSM 43870</name>
    <dbReference type="NCBI Taxonomy" id="1449976"/>
    <lineage>
        <taxon>Bacteria</taxon>
        <taxon>Bacillati</taxon>
        <taxon>Actinomycetota</taxon>
        <taxon>Actinomycetes</taxon>
        <taxon>Pseudonocardiales</taxon>
        <taxon>Pseudonocardiaceae</taxon>
        <taxon>Kutzneria</taxon>
    </lineage>
</organism>
<proteinExistence type="predicted"/>
<dbReference type="eggNOG" id="COG2890">
    <property type="taxonomic scope" value="Bacteria"/>
</dbReference>
<evidence type="ECO:0008006" key="3">
    <source>
        <dbReference type="Google" id="ProtNLM"/>
    </source>
</evidence>
<dbReference type="PATRIC" id="fig|1449976.3.peg.8590"/>
<name>W5WUS7_9PSEU</name>
<dbReference type="KEGG" id="kal:KALB_8553"/>
<accession>W5WUS7</accession>